<evidence type="ECO:0000256" key="4">
    <source>
        <dbReference type="ARBA" id="ARBA00022691"/>
    </source>
</evidence>
<keyword evidence="2" id="KW-0489">Methyltransferase</keyword>
<comment type="caution">
    <text evidence="6">The sequence shown here is derived from an EMBL/GenBank/DDBJ whole genome shotgun (WGS) entry which is preliminary data.</text>
</comment>
<keyword evidence="3" id="KW-0808">Transferase</keyword>
<organism evidence="6 7">
    <name type="scientific">Muraenolepis orangiensis</name>
    <name type="common">Patagonian moray cod</name>
    <dbReference type="NCBI Taxonomy" id="630683"/>
    <lineage>
        <taxon>Eukaryota</taxon>
        <taxon>Metazoa</taxon>
        <taxon>Chordata</taxon>
        <taxon>Craniata</taxon>
        <taxon>Vertebrata</taxon>
        <taxon>Euteleostomi</taxon>
        <taxon>Actinopterygii</taxon>
        <taxon>Neopterygii</taxon>
        <taxon>Teleostei</taxon>
        <taxon>Neoteleostei</taxon>
        <taxon>Acanthomorphata</taxon>
        <taxon>Zeiogadaria</taxon>
        <taxon>Gadariae</taxon>
        <taxon>Gadiformes</taxon>
        <taxon>Muraenolepidoidei</taxon>
        <taxon>Muraenolepididae</taxon>
        <taxon>Muraenolepis</taxon>
    </lineage>
</organism>
<dbReference type="OrthoDB" id="5984880at2759"/>
<feature type="binding site" evidence="5">
    <location>
        <position position="283"/>
    </location>
    <ligand>
        <name>substrate</name>
    </ligand>
</feature>
<evidence type="ECO:0000256" key="5">
    <source>
        <dbReference type="PIRSR" id="PIRSR016616-2"/>
    </source>
</evidence>
<dbReference type="GO" id="GO:0008170">
    <property type="term" value="F:N-methyltransferase activity"/>
    <property type="evidence" value="ECO:0007669"/>
    <property type="project" value="InterPro"/>
</dbReference>
<dbReference type="PROSITE" id="PS51597">
    <property type="entry name" value="SAM_HNMT"/>
    <property type="match status" value="1"/>
</dbReference>
<dbReference type="FunFam" id="3.40.50.150:FF:000118">
    <property type="entry name" value="Histamine N-methyltransferase"/>
    <property type="match status" value="1"/>
</dbReference>
<dbReference type="SUPFAM" id="SSF53335">
    <property type="entry name" value="S-adenosyl-L-methionine-dependent methyltransferases"/>
    <property type="match status" value="1"/>
</dbReference>
<dbReference type="PIRSF" id="PIRSF016616">
    <property type="entry name" value="HHMT"/>
    <property type="match status" value="1"/>
</dbReference>
<dbReference type="GO" id="GO:0032259">
    <property type="term" value="P:methylation"/>
    <property type="evidence" value="ECO:0007669"/>
    <property type="project" value="UniProtKB-KW"/>
</dbReference>
<evidence type="ECO:0000313" key="7">
    <source>
        <dbReference type="Proteomes" id="UP001148018"/>
    </source>
</evidence>
<accession>A0A9Q0DP82</accession>
<name>A0A9Q0DP82_9TELE</name>
<keyword evidence="7" id="KW-1185">Reference proteome</keyword>
<evidence type="ECO:0000256" key="1">
    <source>
        <dbReference type="ARBA" id="ARBA00011245"/>
    </source>
</evidence>
<dbReference type="Pfam" id="PF13489">
    <property type="entry name" value="Methyltransf_23"/>
    <property type="match status" value="1"/>
</dbReference>
<feature type="binding site" evidence="5">
    <location>
        <position position="28"/>
    </location>
    <ligand>
        <name>substrate</name>
    </ligand>
</feature>
<gene>
    <name evidence="6" type="ORF">NHX12_007083</name>
</gene>
<dbReference type="Gene3D" id="3.40.50.150">
    <property type="entry name" value="Vaccinia Virus protein VP39"/>
    <property type="match status" value="1"/>
</dbReference>
<protein>
    <recommendedName>
        <fullName evidence="8">Histamine N-methyltransferase</fullName>
    </recommendedName>
</protein>
<evidence type="ECO:0000256" key="3">
    <source>
        <dbReference type="ARBA" id="ARBA00022679"/>
    </source>
</evidence>
<dbReference type="InterPro" id="IPR016673">
    <property type="entry name" value="HHMT-like"/>
</dbReference>
<reference evidence="6" key="1">
    <citation type="submission" date="2022-07" db="EMBL/GenBank/DDBJ databases">
        <title>Chromosome-level genome of Muraenolepis orangiensis.</title>
        <authorList>
            <person name="Kim J."/>
        </authorList>
    </citation>
    <scope>NUCLEOTIDE SEQUENCE</scope>
    <source>
        <strain evidence="6">KU_S4_2022</strain>
        <tissue evidence="6">Muscle</tissue>
    </source>
</reference>
<evidence type="ECO:0000313" key="6">
    <source>
        <dbReference type="EMBL" id="KAJ3591953.1"/>
    </source>
</evidence>
<sequence length="294" mass="33022">MASPMRSLVEDDERYFRSFQVFLQRSSEHQCMQDFVHGTLTDILASVGDGKAELNVIGVGSGAGKIDLEMFSQLRQKHPSITVDNTVVEPSSQQILNYKVLVSKTPGLDYIKFTWNKATASEFEQHWKESKMDKKADFIHMIQMLYYVKDPVATISFFQSLLHKTGKLLIILVSGTSGWGKLWRTYRSQLCNADISQSVTMADIKSQLDSKAVGYRSYELPSQMDISECFVEGSEEGGLLLDFLTEMMDFGRTAPAELKAGVLALLRHRDCSVETQGKVIFNNNLEALVLDPLP</sequence>
<proteinExistence type="predicted"/>
<comment type="subunit">
    <text evidence="1">Monomer.</text>
</comment>
<evidence type="ECO:0000256" key="2">
    <source>
        <dbReference type="ARBA" id="ARBA00022603"/>
    </source>
</evidence>
<keyword evidence="4" id="KW-0949">S-adenosyl-L-methionine</keyword>
<evidence type="ECO:0008006" key="8">
    <source>
        <dbReference type="Google" id="ProtNLM"/>
    </source>
</evidence>
<dbReference type="Proteomes" id="UP001148018">
    <property type="component" value="Unassembled WGS sequence"/>
</dbReference>
<dbReference type="AlphaFoldDB" id="A0A9Q0DP82"/>
<dbReference type="InterPro" id="IPR029063">
    <property type="entry name" value="SAM-dependent_MTases_sf"/>
</dbReference>
<dbReference type="EMBL" id="JANIIK010000113">
    <property type="protein sequence ID" value="KAJ3591953.1"/>
    <property type="molecule type" value="Genomic_DNA"/>
</dbReference>